<dbReference type="Proteomes" id="UP000288716">
    <property type="component" value="Unassembled WGS sequence"/>
</dbReference>
<proteinExistence type="inferred from homology"/>
<feature type="region of interest" description="Disordered" evidence="2">
    <location>
        <begin position="111"/>
        <end position="130"/>
    </location>
</feature>
<dbReference type="Pfam" id="PF03194">
    <property type="entry name" value="LUC7"/>
    <property type="match status" value="1"/>
</dbReference>
<dbReference type="GO" id="GO:0006376">
    <property type="term" value="P:mRNA splice site recognition"/>
    <property type="evidence" value="ECO:0007669"/>
    <property type="project" value="InterPro"/>
</dbReference>
<dbReference type="EMBL" id="NCKV01006015">
    <property type="protein sequence ID" value="RWS23708.1"/>
    <property type="molecule type" value="Genomic_DNA"/>
</dbReference>
<dbReference type="STRING" id="299467.A0A443S836"/>
<evidence type="ECO:0000313" key="3">
    <source>
        <dbReference type="EMBL" id="RWS23708.1"/>
    </source>
</evidence>
<feature type="compositionally biased region" description="Basic residues" evidence="2">
    <location>
        <begin position="358"/>
        <end position="369"/>
    </location>
</feature>
<comment type="similarity">
    <text evidence="1">Belongs to the Luc7 family.</text>
</comment>
<dbReference type="PANTHER" id="PTHR12375">
    <property type="entry name" value="RNA-BINDING PROTEIN LUC7-RELATED"/>
    <property type="match status" value="1"/>
</dbReference>
<keyword evidence="4" id="KW-1185">Reference proteome</keyword>
<dbReference type="VEuPathDB" id="VectorBase:LDEU008332"/>
<feature type="compositionally biased region" description="Basic and acidic residues" evidence="2">
    <location>
        <begin position="252"/>
        <end position="323"/>
    </location>
</feature>
<dbReference type="OrthoDB" id="10266921at2759"/>
<name>A0A443S836_9ACAR</name>
<dbReference type="GO" id="GO:0005685">
    <property type="term" value="C:U1 snRNP"/>
    <property type="evidence" value="ECO:0007669"/>
    <property type="project" value="InterPro"/>
</dbReference>
<comment type="caution">
    <text evidence="3">The sequence shown here is derived from an EMBL/GenBank/DDBJ whole genome shotgun (WGS) entry which is preliminary data.</text>
</comment>
<gene>
    <name evidence="3" type="ORF">B4U80_05912</name>
</gene>
<evidence type="ECO:0000313" key="4">
    <source>
        <dbReference type="Proteomes" id="UP000288716"/>
    </source>
</evidence>
<feature type="compositionally biased region" description="Basic residues" evidence="2">
    <location>
        <begin position="338"/>
        <end position="351"/>
    </location>
</feature>
<evidence type="ECO:0000256" key="1">
    <source>
        <dbReference type="ARBA" id="ARBA00005655"/>
    </source>
</evidence>
<dbReference type="AlphaFoldDB" id="A0A443S836"/>
<feature type="compositionally biased region" description="Polar residues" evidence="2">
    <location>
        <begin position="112"/>
        <end position="130"/>
    </location>
</feature>
<organism evidence="3 4">
    <name type="scientific">Leptotrombidium deliense</name>
    <dbReference type="NCBI Taxonomy" id="299467"/>
    <lineage>
        <taxon>Eukaryota</taxon>
        <taxon>Metazoa</taxon>
        <taxon>Ecdysozoa</taxon>
        <taxon>Arthropoda</taxon>
        <taxon>Chelicerata</taxon>
        <taxon>Arachnida</taxon>
        <taxon>Acari</taxon>
        <taxon>Acariformes</taxon>
        <taxon>Trombidiformes</taxon>
        <taxon>Prostigmata</taxon>
        <taxon>Anystina</taxon>
        <taxon>Parasitengona</taxon>
        <taxon>Trombiculoidea</taxon>
        <taxon>Trombiculidae</taxon>
        <taxon>Leptotrombidium</taxon>
    </lineage>
</organism>
<accession>A0A443S836</accession>
<dbReference type="InterPro" id="IPR004882">
    <property type="entry name" value="Luc7-rel"/>
</dbReference>
<dbReference type="GO" id="GO:0003729">
    <property type="term" value="F:mRNA binding"/>
    <property type="evidence" value="ECO:0007669"/>
    <property type="project" value="InterPro"/>
</dbReference>
<sequence>MALQNARALLDELMGRERDLRPSEKTADESEWSDSRICKFFLVNFCPNQLFTNTKADMGPCHKVHDDFIKKLYEQKASRREKMMYEDEFIRFCQQTLNDVERRIKRARQRLAASQTDKANASGGATSGTPYLSEELQEKMQVLSDRIEQLLQQIEELGCEGKVEEAQGIMKLVEKLKEEKMALKRDNLPMHWIQQRAEIGAAQEKQMEVCDVCGAFLIVNDVQQRVDDHLMGKQHVGYGKLKTALDEILQRRKSQRNADEKQETTKIKTDNVDTERKREERSRSTSFDRERNNGRYERYDKSEQKRESSEYDRDSKRNDDSPSNRHRHKRGDSDRNKYRWRSRSKERRHKHDKDYERRRRKSGSLSPRK</sequence>
<protein>
    <submittedName>
        <fullName evidence="3">Luc7-like protein 1</fullName>
    </submittedName>
</protein>
<evidence type="ECO:0000256" key="2">
    <source>
        <dbReference type="SAM" id="MobiDB-lite"/>
    </source>
</evidence>
<reference evidence="3 4" key="1">
    <citation type="journal article" date="2018" name="Gigascience">
        <title>Genomes of trombidid mites reveal novel predicted allergens and laterally-transferred genes associated with secondary metabolism.</title>
        <authorList>
            <person name="Dong X."/>
            <person name="Chaisiri K."/>
            <person name="Xia D."/>
            <person name="Armstrong S.D."/>
            <person name="Fang Y."/>
            <person name="Donnelly M.J."/>
            <person name="Kadowaki T."/>
            <person name="McGarry J.W."/>
            <person name="Darby A.C."/>
            <person name="Makepeace B.L."/>
        </authorList>
    </citation>
    <scope>NUCLEOTIDE SEQUENCE [LARGE SCALE GENOMIC DNA]</scope>
    <source>
        <strain evidence="3">UoL-UT</strain>
    </source>
</reference>
<feature type="region of interest" description="Disordered" evidence="2">
    <location>
        <begin position="252"/>
        <end position="369"/>
    </location>
</feature>